<proteinExistence type="predicted"/>
<dbReference type="eggNOG" id="KOG4197">
    <property type="taxonomic scope" value="Eukaryota"/>
</dbReference>
<dbReference type="InterPro" id="IPR046960">
    <property type="entry name" value="PPR_At4g14850-like_plant"/>
</dbReference>
<reference evidence="4 5" key="1">
    <citation type="journal article" date="2011" name="Science">
        <title>The Selaginella genome identifies genetic changes associated with the evolution of vascular plants.</title>
        <authorList>
            <person name="Banks J.A."/>
            <person name="Nishiyama T."/>
            <person name="Hasebe M."/>
            <person name="Bowman J.L."/>
            <person name="Gribskov M."/>
            <person name="dePamphilis C."/>
            <person name="Albert V.A."/>
            <person name="Aono N."/>
            <person name="Aoyama T."/>
            <person name="Ambrose B.A."/>
            <person name="Ashton N.W."/>
            <person name="Axtell M.J."/>
            <person name="Barker E."/>
            <person name="Barker M.S."/>
            <person name="Bennetzen J.L."/>
            <person name="Bonawitz N.D."/>
            <person name="Chapple C."/>
            <person name="Cheng C."/>
            <person name="Correa L.G."/>
            <person name="Dacre M."/>
            <person name="DeBarry J."/>
            <person name="Dreyer I."/>
            <person name="Elias M."/>
            <person name="Engstrom E.M."/>
            <person name="Estelle M."/>
            <person name="Feng L."/>
            <person name="Finet C."/>
            <person name="Floyd S.K."/>
            <person name="Frommer W.B."/>
            <person name="Fujita T."/>
            <person name="Gramzow L."/>
            <person name="Gutensohn M."/>
            <person name="Harholt J."/>
            <person name="Hattori M."/>
            <person name="Heyl A."/>
            <person name="Hirai T."/>
            <person name="Hiwatashi Y."/>
            <person name="Ishikawa M."/>
            <person name="Iwata M."/>
            <person name="Karol K.G."/>
            <person name="Koehler B."/>
            <person name="Kolukisaoglu U."/>
            <person name="Kubo M."/>
            <person name="Kurata T."/>
            <person name="Lalonde S."/>
            <person name="Li K."/>
            <person name="Li Y."/>
            <person name="Litt A."/>
            <person name="Lyons E."/>
            <person name="Manning G."/>
            <person name="Maruyama T."/>
            <person name="Michael T.P."/>
            <person name="Mikami K."/>
            <person name="Miyazaki S."/>
            <person name="Morinaga S."/>
            <person name="Murata T."/>
            <person name="Mueller-Roeber B."/>
            <person name="Nelson D.R."/>
            <person name="Obara M."/>
            <person name="Oguri Y."/>
            <person name="Olmstead R.G."/>
            <person name="Onodera N."/>
            <person name="Petersen B.L."/>
            <person name="Pils B."/>
            <person name="Prigge M."/>
            <person name="Rensing S.A."/>
            <person name="Riano-Pachon D.M."/>
            <person name="Roberts A.W."/>
            <person name="Sato Y."/>
            <person name="Scheller H.V."/>
            <person name="Schulz B."/>
            <person name="Schulz C."/>
            <person name="Shakirov E.V."/>
            <person name="Shibagaki N."/>
            <person name="Shinohara N."/>
            <person name="Shippen D.E."/>
            <person name="Soerensen I."/>
            <person name="Sotooka R."/>
            <person name="Sugimoto N."/>
            <person name="Sugita M."/>
            <person name="Sumikawa N."/>
            <person name="Tanurdzic M."/>
            <person name="Theissen G."/>
            <person name="Ulvskov P."/>
            <person name="Wakazuki S."/>
            <person name="Weng J.K."/>
            <person name="Willats W.W."/>
            <person name="Wipf D."/>
            <person name="Wolf P.G."/>
            <person name="Yang L."/>
            <person name="Zimmer A.D."/>
            <person name="Zhu Q."/>
            <person name="Mitros T."/>
            <person name="Hellsten U."/>
            <person name="Loque D."/>
            <person name="Otillar R."/>
            <person name="Salamov A."/>
            <person name="Schmutz J."/>
            <person name="Shapiro H."/>
            <person name="Lindquist E."/>
            <person name="Lucas S."/>
            <person name="Rokhsar D."/>
            <person name="Grigoriev I.V."/>
        </authorList>
    </citation>
    <scope>NUCLEOTIDE SEQUENCE [LARGE SCALE GENOMIC DNA]</scope>
</reference>
<dbReference type="GO" id="GO:0003723">
    <property type="term" value="F:RNA binding"/>
    <property type="evidence" value="ECO:0007669"/>
    <property type="project" value="InterPro"/>
</dbReference>
<dbReference type="KEGG" id="smo:SELMODRAFT_414874"/>
<dbReference type="InterPro" id="IPR002885">
    <property type="entry name" value="PPR_rpt"/>
</dbReference>
<dbReference type="InterPro" id="IPR011990">
    <property type="entry name" value="TPR-like_helical_dom_sf"/>
</dbReference>
<dbReference type="Gene3D" id="1.25.40.10">
    <property type="entry name" value="Tetratricopeptide repeat domain"/>
    <property type="match status" value="1"/>
</dbReference>
<evidence type="ECO:0000256" key="1">
    <source>
        <dbReference type="ARBA" id="ARBA00022737"/>
    </source>
</evidence>
<sequence length="223" mass="23463">MGGAVEPDSRSFIAALRGVANLAEKERGKQAETGLVKVESLRRVMEVEATSKLGDITALDAFLASALVDSYAKCGSLEDARRVASKMEPRHSIASLNALVSGYAENGKPRLAVELYRWIRESYPELLDVRTMLAGLKACGSLAALETVREIHAEISRAGVLSLSSSSSSRSPTSSSSSSSSSDGGALATSLIDAYGRCPHAQLCPLELPGIISRGPKGLQSPE</sequence>
<evidence type="ECO:0000256" key="3">
    <source>
        <dbReference type="SAM" id="MobiDB-lite"/>
    </source>
</evidence>
<keyword evidence="1" id="KW-0677">Repeat</keyword>
<dbReference type="EMBL" id="GL377590">
    <property type="protein sequence ID" value="EFJ24097.1"/>
    <property type="molecule type" value="Genomic_DNA"/>
</dbReference>
<feature type="region of interest" description="Disordered" evidence="3">
    <location>
        <begin position="163"/>
        <end position="186"/>
    </location>
</feature>
<dbReference type="Proteomes" id="UP000001514">
    <property type="component" value="Unassembled WGS sequence"/>
</dbReference>
<protein>
    <recommendedName>
        <fullName evidence="6">Pentacotripeptide-repeat region of PRORP domain-containing protein</fullName>
    </recommendedName>
</protein>
<dbReference type="Gramene" id="EFJ24097">
    <property type="protein sequence ID" value="EFJ24097"/>
    <property type="gene ID" value="SELMODRAFT_414874"/>
</dbReference>
<accession>D8RUX2</accession>
<dbReference type="PANTHER" id="PTHR47926">
    <property type="entry name" value="PENTATRICOPEPTIDE REPEAT-CONTAINING PROTEIN"/>
    <property type="match status" value="1"/>
</dbReference>
<feature type="repeat" description="PPR" evidence="2">
    <location>
        <begin position="92"/>
        <end position="122"/>
    </location>
</feature>
<dbReference type="PROSITE" id="PS51375">
    <property type="entry name" value="PPR"/>
    <property type="match status" value="1"/>
</dbReference>
<evidence type="ECO:0000256" key="2">
    <source>
        <dbReference type="PROSITE-ProRule" id="PRU00708"/>
    </source>
</evidence>
<dbReference type="STRING" id="88036.D8RUX2"/>
<dbReference type="GO" id="GO:0009451">
    <property type="term" value="P:RNA modification"/>
    <property type="evidence" value="ECO:0007669"/>
    <property type="project" value="InterPro"/>
</dbReference>
<dbReference type="AlphaFoldDB" id="D8RUX2"/>
<organism evidence="5">
    <name type="scientific">Selaginella moellendorffii</name>
    <name type="common">Spikemoss</name>
    <dbReference type="NCBI Taxonomy" id="88036"/>
    <lineage>
        <taxon>Eukaryota</taxon>
        <taxon>Viridiplantae</taxon>
        <taxon>Streptophyta</taxon>
        <taxon>Embryophyta</taxon>
        <taxon>Tracheophyta</taxon>
        <taxon>Lycopodiopsida</taxon>
        <taxon>Selaginellales</taxon>
        <taxon>Selaginellaceae</taxon>
        <taxon>Selaginella</taxon>
    </lineage>
</organism>
<feature type="compositionally biased region" description="Low complexity" evidence="3">
    <location>
        <begin position="163"/>
        <end position="182"/>
    </location>
</feature>
<dbReference type="InParanoid" id="D8RUX2"/>
<dbReference type="HOGENOM" id="CLU_1241918_0_0_1"/>
<dbReference type="Pfam" id="PF01535">
    <property type="entry name" value="PPR"/>
    <property type="match status" value="2"/>
</dbReference>
<gene>
    <name evidence="4" type="ORF">SELMODRAFT_414874</name>
</gene>
<evidence type="ECO:0000313" key="5">
    <source>
        <dbReference type="Proteomes" id="UP000001514"/>
    </source>
</evidence>
<keyword evidence="5" id="KW-1185">Reference proteome</keyword>
<evidence type="ECO:0008006" key="6">
    <source>
        <dbReference type="Google" id="ProtNLM"/>
    </source>
</evidence>
<evidence type="ECO:0000313" key="4">
    <source>
        <dbReference type="EMBL" id="EFJ24097.1"/>
    </source>
</evidence>
<name>D8RUX2_SELML</name>